<organism evidence="2 3">
    <name type="scientific">Candidatus Argoarchaeum ethanivorans</name>
    <dbReference type="NCBI Taxonomy" id="2608793"/>
    <lineage>
        <taxon>Archaea</taxon>
        <taxon>Methanobacteriati</taxon>
        <taxon>Methanobacteriota</taxon>
        <taxon>Stenosarchaea group</taxon>
        <taxon>Methanomicrobia</taxon>
        <taxon>Methanosarcinales</taxon>
        <taxon>Methanosarcinales incertae sedis</taxon>
        <taxon>GOM Arc I cluster</taxon>
        <taxon>Candidatus Argoarchaeum</taxon>
    </lineage>
</organism>
<dbReference type="Pfam" id="PF18911">
    <property type="entry name" value="PKD_4"/>
    <property type="match status" value="1"/>
</dbReference>
<accession>A0A811T5V5</accession>
<dbReference type="CDD" id="cd14256">
    <property type="entry name" value="Dockerin_I"/>
    <property type="match status" value="1"/>
</dbReference>
<dbReference type="Proteomes" id="UP000637195">
    <property type="component" value="Unassembled WGS sequence"/>
</dbReference>
<feature type="domain" description="PKD" evidence="1">
    <location>
        <begin position="301"/>
        <end position="384"/>
    </location>
</feature>
<dbReference type="Gene3D" id="1.10.1330.10">
    <property type="entry name" value="Dockerin domain"/>
    <property type="match status" value="1"/>
</dbReference>
<dbReference type="SMART" id="SM00089">
    <property type="entry name" value="PKD"/>
    <property type="match status" value="1"/>
</dbReference>
<evidence type="ECO:0000259" key="1">
    <source>
        <dbReference type="PROSITE" id="PS50093"/>
    </source>
</evidence>
<dbReference type="SUPFAM" id="SSF63446">
    <property type="entry name" value="Type I dockerin domain"/>
    <property type="match status" value="1"/>
</dbReference>
<dbReference type="GO" id="GO:0000272">
    <property type="term" value="P:polysaccharide catabolic process"/>
    <property type="evidence" value="ECO:0007669"/>
    <property type="project" value="InterPro"/>
</dbReference>
<dbReference type="GO" id="GO:0004553">
    <property type="term" value="F:hydrolase activity, hydrolyzing O-glycosyl compounds"/>
    <property type="evidence" value="ECO:0007669"/>
    <property type="project" value="InterPro"/>
</dbReference>
<evidence type="ECO:0000313" key="2">
    <source>
        <dbReference type="EMBL" id="CAD6491721.1"/>
    </source>
</evidence>
<dbReference type="InterPro" id="IPR000601">
    <property type="entry name" value="PKD_dom"/>
</dbReference>
<protein>
    <submittedName>
        <fullName evidence="2">PKD domain protein</fullName>
    </submittedName>
</protein>
<dbReference type="Gene3D" id="2.60.40.10">
    <property type="entry name" value="Immunoglobulins"/>
    <property type="match status" value="1"/>
</dbReference>
<dbReference type="AlphaFoldDB" id="A0A811T5V5"/>
<name>A0A811T5V5_9EURY</name>
<proteinExistence type="predicted"/>
<reference evidence="2" key="1">
    <citation type="submission" date="2020-10" db="EMBL/GenBank/DDBJ databases">
        <authorList>
            <person name="Hahn C.J."/>
            <person name="Laso-Perez R."/>
            <person name="Vulcano F."/>
            <person name="Vaziourakis K.-M."/>
            <person name="Stokke R."/>
            <person name="Steen I.H."/>
            <person name="Teske A."/>
            <person name="Boetius A."/>
            <person name="Liebeke M."/>
            <person name="Amann R."/>
            <person name="Knittel K."/>
        </authorList>
    </citation>
    <scope>NUCLEOTIDE SEQUENCE</scope>
    <source>
        <strain evidence="2">Gfbio:e3339647-f889-4370-9287-4fb5cb688e4c:AG393N10_GoMArc1</strain>
    </source>
</reference>
<dbReference type="InterPro" id="IPR022409">
    <property type="entry name" value="PKD/Chitinase_dom"/>
</dbReference>
<dbReference type="InterPro" id="IPR035986">
    <property type="entry name" value="PKD_dom_sf"/>
</dbReference>
<gene>
    <name evidence="2" type="ORF">ANIMEMIM_00208</name>
</gene>
<dbReference type="PROSITE" id="PS50093">
    <property type="entry name" value="PKD"/>
    <property type="match status" value="1"/>
</dbReference>
<evidence type="ECO:0000313" key="3">
    <source>
        <dbReference type="Proteomes" id="UP000637195"/>
    </source>
</evidence>
<comment type="caution">
    <text evidence="2">The sequence shown here is derived from an EMBL/GenBank/DDBJ whole genome shotgun (WGS) entry which is preliminary data.</text>
</comment>
<dbReference type="InterPro" id="IPR036439">
    <property type="entry name" value="Dockerin_dom_sf"/>
</dbReference>
<dbReference type="Pfam" id="PF00404">
    <property type="entry name" value="Dockerin_1"/>
    <property type="match status" value="1"/>
</dbReference>
<dbReference type="EMBL" id="CAJHIM010000012">
    <property type="protein sequence ID" value="CAD6491721.1"/>
    <property type="molecule type" value="Genomic_DNA"/>
</dbReference>
<dbReference type="SUPFAM" id="SSF49299">
    <property type="entry name" value="PKD domain"/>
    <property type="match status" value="1"/>
</dbReference>
<dbReference type="InterPro" id="IPR002105">
    <property type="entry name" value="Dockerin_1_rpt"/>
</dbReference>
<dbReference type="CDD" id="cd00146">
    <property type="entry name" value="PKD"/>
    <property type="match status" value="1"/>
</dbReference>
<dbReference type="InterPro" id="IPR013783">
    <property type="entry name" value="Ig-like_fold"/>
</dbReference>
<sequence>MGGNPAPFILYLVGHGSYDKDDPSSYFFEFVKEGEGEECPLSSSGLDFYISLLPEETPMLIVIGSCYSGGFITSDEGISAENRIVITAATADDQKRNFIAWARSSDRFWGNLNKGLNIKDAFITSAYLEWWDTWLDDNGDKKGHPPDNLDGDGILASATTIGVPGTDDLELITWCWSRIHSPGELRVYDSQDRVTGLVNGEVKEEIPDSVYDNETKTVIIFSPSDSYRYEIAGTDNGTYGLEVASVEDGESDTFVVTNVSTTNETTHQYDINWSTLSQGVNMSIDADGDGVFEQNITIQPPVTSFTYTPENPIVNQATTFDATTSYDPDGNITSYDWNFGDGNTINTTEKTITHSYTSVGDYNVILTVTDDDGAMNSTSKMITINPLRGDLNGDDTLTPADAAIALEIAVGSRSFDDLADVSGDGCVTSLDALMILQAAAGAIEI</sequence>